<keyword evidence="4 9" id="KW-0808">Transferase</keyword>
<dbReference type="EC" id="2.4.-.-" evidence="9"/>
<evidence type="ECO:0000313" key="10">
    <source>
        <dbReference type="Proteomes" id="UP001604335"/>
    </source>
</evidence>
<feature type="transmembrane region" description="Helical" evidence="8">
    <location>
        <begin position="259"/>
        <end position="280"/>
    </location>
</feature>
<dbReference type="PANTHER" id="PTHR33908">
    <property type="entry name" value="MANNOSYLTRANSFERASE YKCB-RELATED"/>
    <property type="match status" value="1"/>
</dbReference>
<feature type="transmembrane region" description="Helical" evidence="8">
    <location>
        <begin position="432"/>
        <end position="452"/>
    </location>
</feature>
<keyword evidence="3 9" id="KW-0328">Glycosyltransferase</keyword>
<dbReference type="RefSeq" id="WP_393011020.1">
    <property type="nucleotide sequence ID" value="NZ_JAZAQF010000028.1"/>
</dbReference>
<feature type="transmembrane region" description="Helical" evidence="8">
    <location>
        <begin position="177"/>
        <end position="196"/>
    </location>
</feature>
<evidence type="ECO:0000256" key="8">
    <source>
        <dbReference type="SAM" id="Phobius"/>
    </source>
</evidence>
<feature type="transmembrane region" description="Helical" evidence="8">
    <location>
        <begin position="362"/>
        <end position="380"/>
    </location>
</feature>
<feature type="transmembrane region" description="Helical" evidence="8">
    <location>
        <begin position="335"/>
        <end position="355"/>
    </location>
</feature>
<keyword evidence="7 8" id="KW-0472">Membrane</keyword>
<feature type="transmembrane region" description="Helical" evidence="8">
    <location>
        <begin position="217"/>
        <end position="239"/>
    </location>
</feature>
<feature type="transmembrane region" description="Helical" evidence="8">
    <location>
        <begin position="152"/>
        <end position="171"/>
    </location>
</feature>
<dbReference type="InterPro" id="IPR050297">
    <property type="entry name" value="LipidA_mod_glycosyltrf_83"/>
</dbReference>
<evidence type="ECO:0000256" key="6">
    <source>
        <dbReference type="ARBA" id="ARBA00022989"/>
    </source>
</evidence>
<reference evidence="10" key="1">
    <citation type="journal article" date="2024" name="Algal Res.">
        <title>Biochemical, toxicological and genomic investigation of a high-biomass producing Limnothrix strain isolated from Italian shallow drinking water reservoir.</title>
        <authorList>
            <person name="Simonazzi M."/>
            <person name="Shishido T.K."/>
            <person name="Delbaje E."/>
            <person name="Wahlsten M."/>
            <person name="Fewer D.P."/>
            <person name="Sivonen K."/>
            <person name="Pezzolesi L."/>
            <person name="Pistocchi R."/>
        </authorList>
    </citation>
    <scope>NUCLEOTIDE SEQUENCE [LARGE SCALE GENOMIC DNA]</scope>
    <source>
        <strain evidence="10">LRLZ20PSL1</strain>
    </source>
</reference>
<keyword evidence="5 8" id="KW-0812">Transmembrane</keyword>
<proteinExistence type="predicted"/>
<keyword evidence="6 8" id="KW-1133">Transmembrane helix</keyword>
<protein>
    <submittedName>
        <fullName evidence="9">Glycosyltransferase family 39 protein</fullName>
        <ecNumber evidence="9">2.4.-.-</ecNumber>
    </submittedName>
</protein>
<evidence type="ECO:0000256" key="1">
    <source>
        <dbReference type="ARBA" id="ARBA00004651"/>
    </source>
</evidence>
<name>A0ABW7C746_9CYAN</name>
<sequence>MYALRRSSWLLSLVLVLAIGLGLGLRVTNLPQKFHWIDEIHSAMRVAGVGKETAVAWATRAASDRQPVTMADLMQFQTLPANQNLLEGLRATTVALATDNPQHPPLFYGFARVLAGFGGRAIDQIRLTAALISWLTFPAMVWLAWELFRSWAVALLSVLLLSLSPLHLVYAQEAREYSLVVLLVLVSGALLVRVQRAWHESRAFDPAGRLRRVQRGWLAYGGAIALGLYAHPTFALTIFGHGLWMTWLERFRWNRQMRAWAIAAALGSAAFLPWLVVYLIHFDGMAWVGRDVGWLTIGRRWLIGLVGLFADVQGLTSDRLVNVETGQDEAQLASWVWWGVLLPVGGLVVWSFRILCQFANEAAKCLVLCGLAVPFLALAIPDLIDGGQRSTVPRFLLGPSIGVILAVAYSLAEFWVTPRASRSLAGQYGRRLGQIVTVLLVSVSLASSIAIVRADTWWNKYSSFYDGQVAAALANRPNQWVLTGPEKVGRAIGLGYRTDPAVQFLFLRSPADLAGRPLGDRVWLYRPSREILESLQSRGWQITPTVERGQLLEATKDS</sequence>
<organism evidence="9 10">
    <name type="scientific">Limnothrix redekei LRLZ20PSL1</name>
    <dbReference type="NCBI Taxonomy" id="3112953"/>
    <lineage>
        <taxon>Bacteria</taxon>
        <taxon>Bacillati</taxon>
        <taxon>Cyanobacteriota</taxon>
        <taxon>Cyanophyceae</taxon>
        <taxon>Pseudanabaenales</taxon>
        <taxon>Pseudanabaenaceae</taxon>
        <taxon>Limnothrix</taxon>
    </lineage>
</organism>
<keyword evidence="2" id="KW-1003">Cell membrane</keyword>
<comment type="caution">
    <text evidence="9">The sequence shown here is derived from an EMBL/GenBank/DDBJ whole genome shotgun (WGS) entry which is preliminary data.</text>
</comment>
<evidence type="ECO:0000256" key="3">
    <source>
        <dbReference type="ARBA" id="ARBA00022676"/>
    </source>
</evidence>
<comment type="subcellular location">
    <subcellularLocation>
        <location evidence="1">Cell membrane</location>
        <topology evidence="1">Multi-pass membrane protein</topology>
    </subcellularLocation>
</comment>
<evidence type="ECO:0000256" key="4">
    <source>
        <dbReference type="ARBA" id="ARBA00022679"/>
    </source>
</evidence>
<keyword evidence="10" id="KW-1185">Reference proteome</keyword>
<dbReference type="Proteomes" id="UP001604335">
    <property type="component" value="Unassembled WGS sequence"/>
</dbReference>
<evidence type="ECO:0000256" key="5">
    <source>
        <dbReference type="ARBA" id="ARBA00022692"/>
    </source>
</evidence>
<dbReference type="EMBL" id="JAZAQF010000028">
    <property type="protein sequence ID" value="MFG3817001.1"/>
    <property type="molecule type" value="Genomic_DNA"/>
</dbReference>
<dbReference type="GO" id="GO:0016757">
    <property type="term" value="F:glycosyltransferase activity"/>
    <property type="evidence" value="ECO:0007669"/>
    <property type="project" value="UniProtKB-KW"/>
</dbReference>
<evidence type="ECO:0000256" key="2">
    <source>
        <dbReference type="ARBA" id="ARBA00022475"/>
    </source>
</evidence>
<dbReference type="PANTHER" id="PTHR33908:SF11">
    <property type="entry name" value="MEMBRANE PROTEIN"/>
    <property type="match status" value="1"/>
</dbReference>
<accession>A0ABW7C746</accession>
<evidence type="ECO:0000256" key="7">
    <source>
        <dbReference type="ARBA" id="ARBA00023136"/>
    </source>
</evidence>
<evidence type="ECO:0000313" key="9">
    <source>
        <dbReference type="EMBL" id="MFG3817001.1"/>
    </source>
</evidence>
<feature type="transmembrane region" description="Helical" evidence="8">
    <location>
        <begin position="392"/>
        <end position="412"/>
    </location>
</feature>
<gene>
    <name evidence="9" type="ORF">VPK24_05085</name>
</gene>